<proteinExistence type="predicted"/>
<gene>
    <name evidence="1" type="ORF">Tci_371642</name>
</gene>
<comment type="caution">
    <text evidence="1">The sequence shown here is derived from an EMBL/GenBank/DDBJ whole genome shotgun (WGS) entry which is preliminary data.</text>
</comment>
<reference evidence="1" key="1">
    <citation type="journal article" date="2019" name="Sci. Rep.">
        <title>Draft genome of Tanacetum cinerariifolium, the natural source of mosquito coil.</title>
        <authorList>
            <person name="Yamashiro T."/>
            <person name="Shiraishi A."/>
            <person name="Satake H."/>
            <person name="Nakayama K."/>
        </authorList>
    </citation>
    <scope>NUCLEOTIDE SEQUENCE</scope>
</reference>
<evidence type="ECO:0000313" key="1">
    <source>
        <dbReference type="EMBL" id="GEX99667.1"/>
    </source>
</evidence>
<organism evidence="1">
    <name type="scientific">Tanacetum cinerariifolium</name>
    <name type="common">Dalmatian daisy</name>
    <name type="synonym">Chrysanthemum cinerariifolium</name>
    <dbReference type="NCBI Taxonomy" id="118510"/>
    <lineage>
        <taxon>Eukaryota</taxon>
        <taxon>Viridiplantae</taxon>
        <taxon>Streptophyta</taxon>
        <taxon>Embryophyta</taxon>
        <taxon>Tracheophyta</taxon>
        <taxon>Spermatophyta</taxon>
        <taxon>Magnoliopsida</taxon>
        <taxon>eudicotyledons</taxon>
        <taxon>Gunneridae</taxon>
        <taxon>Pentapetalae</taxon>
        <taxon>asterids</taxon>
        <taxon>campanulids</taxon>
        <taxon>Asterales</taxon>
        <taxon>Asteraceae</taxon>
        <taxon>Asteroideae</taxon>
        <taxon>Anthemideae</taxon>
        <taxon>Anthemidinae</taxon>
        <taxon>Tanacetum</taxon>
    </lineage>
</organism>
<evidence type="ECO:0008006" key="2">
    <source>
        <dbReference type="Google" id="ProtNLM"/>
    </source>
</evidence>
<dbReference type="EMBL" id="BKCJ010144347">
    <property type="protein sequence ID" value="GEX99667.1"/>
    <property type="molecule type" value="Genomic_DNA"/>
</dbReference>
<dbReference type="AlphaFoldDB" id="A0A699HBZ9"/>
<protein>
    <recommendedName>
        <fullName evidence="2">Integrase, catalytic region, zinc finger, CCHC-type, peptidase aspartic, catalytic</fullName>
    </recommendedName>
</protein>
<accession>A0A699HBZ9</accession>
<name>A0A699HBZ9_TANCI</name>
<sequence>MHNDIMAAGSKYRPLMLATRRYVQWQSCFLRYVDTKPNKKELKQCLFDGPYVMSEVIVPAKPATATELVVPKHIILENYGNTTPEKCAYMDDEAEVIHMILSGNGDEIYSIVDECTIAKAM</sequence>